<dbReference type="AlphaFoldDB" id="A0A512PLG9"/>
<protein>
    <submittedName>
        <fullName evidence="1">Uncharacterized protein</fullName>
    </submittedName>
</protein>
<evidence type="ECO:0000313" key="2">
    <source>
        <dbReference type="Proteomes" id="UP000321569"/>
    </source>
</evidence>
<accession>A0A512PLG9</accession>
<dbReference type="OrthoDB" id="2324004at2"/>
<proteinExistence type="predicted"/>
<name>A0A512PLG9_9LACO</name>
<sequence>MFDFSDMIQEFGIPLEIKMKSGNDDGHYEAGEYVPNSDIETVKQVNEPLIPPGTNTNPAMTNSQQSGGQVSLYDLYWYSEQANVPINTIVKDVRTGREYKVAEASDYTGYSSITIYGLKAVVTNGQTL</sequence>
<dbReference type="STRING" id="1423795.FD12_GL001394"/>
<gene>
    <name evidence="1" type="ORF">LRA02_08980</name>
</gene>
<organism evidence="1 2">
    <name type="scientific">Lentilactobacillus rapi</name>
    <dbReference type="NCBI Taxonomy" id="481723"/>
    <lineage>
        <taxon>Bacteria</taxon>
        <taxon>Bacillati</taxon>
        <taxon>Bacillota</taxon>
        <taxon>Bacilli</taxon>
        <taxon>Lactobacillales</taxon>
        <taxon>Lactobacillaceae</taxon>
        <taxon>Lentilactobacillus</taxon>
    </lineage>
</organism>
<dbReference type="Proteomes" id="UP000321569">
    <property type="component" value="Unassembled WGS sequence"/>
</dbReference>
<reference evidence="1 2" key="1">
    <citation type="submission" date="2019-07" db="EMBL/GenBank/DDBJ databases">
        <title>Whole genome shotgun sequence of Lactobacillus rapi NBRC 109618.</title>
        <authorList>
            <person name="Hosoyama A."/>
            <person name="Uohara A."/>
            <person name="Ohji S."/>
            <person name="Ichikawa N."/>
        </authorList>
    </citation>
    <scope>NUCLEOTIDE SEQUENCE [LARGE SCALE GENOMIC DNA]</scope>
    <source>
        <strain evidence="1 2">NBRC 109618</strain>
    </source>
</reference>
<dbReference type="EMBL" id="BKAM01000007">
    <property type="protein sequence ID" value="GEP72030.1"/>
    <property type="molecule type" value="Genomic_DNA"/>
</dbReference>
<comment type="caution">
    <text evidence="1">The sequence shown here is derived from an EMBL/GenBank/DDBJ whole genome shotgun (WGS) entry which is preliminary data.</text>
</comment>
<evidence type="ECO:0000313" key="1">
    <source>
        <dbReference type="EMBL" id="GEP72030.1"/>
    </source>
</evidence>
<dbReference type="RefSeq" id="WP_054747978.1">
    <property type="nucleotide sequence ID" value="NZ_BKAM01000007.1"/>
</dbReference>